<accession>A0A8X6KF64</accession>
<organism evidence="1 2">
    <name type="scientific">Trichonephila clavata</name>
    <name type="common">Joro spider</name>
    <name type="synonym">Nephila clavata</name>
    <dbReference type="NCBI Taxonomy" id="2740835"/>
    <lineage>
        <taxon>Eukaryota</taxon>
        <taxon>Metazoa</taxon>
        <taxon>Ecdysozoa</taxon>
        <taxon>Arthropoda</taxon>
        <taxon>Chelicerata</taxon>
        <taxon>Arachnida</taxon>
        <taxon>Araneae</taxon>
        <taxon>Araneomorphae</taxon>
        <taxon>Entelegynae</taxon>
        <taxon>Araneoidea</taxon>
        <taxon>Nephilidae</taxon>
        <taxon>Trichonephila</taxon>
    </lineage>
</organism>
<reference evidence="1" key="1">
    <citation type="submission" date="2020-07" db="EMBL/GenBank/DDBJ databases">
        <title>Multicomponent nature underlies the extraordinary mechanical properties of spider dragline silk.</title>
        <authorList>
            <person name="Kono N."/>
            <person name="Nakamura H."/>
            <person name="Mori M."/>
            <person name="Yoshida Y."/>
            <person name="Ohtoshi R."/>
            <person name="Malay A.D."/>
            <person name="Moran D.A.P."/>
            <person name="Tomita M."/>
            <person name="Numata K."/>
            <person name="Arakawa K."/>
        </authorList>
    </citation>
    <scope>NUCLEOTIDE SEQUENCE</scope>
</reference>
<sequence>MNEWKCDFNGSDPSFMYSRDYTDYSKVLKFNESGLIVDDLPFIKWEELIARKVSNLALSNCMKEKLTHLIRSLSLEIDRWNRDHSDILIRTSMDFQSYFCWTSEGLIDRKKTAISLLASDRLSTRECFVLACNYWFVNDVFHLRSNLSDADMYYITNYSNNTIEKAWLEELRNASIMHWSRLAKLSMRYHLNLRAYFQLLPRQQKVRYLKSFIQFRIIEYDDLYFCLSQVRPIDREYLFKKFSSQFLEYFLEFPLQKHFSPVSSYIWPFMSPTDYIRILNVIHQKIIIGWKDFNYVQLLKEFWQQSPLIFKESVKKKSMYQTLMSIIHSEENSQFESERLLEDYDGEHLVIQRLGMKYTVFKIPIHEPVPPPPPPPQSESIIVSLRRIFCAALKFFFRFGCGILSGQM</sequence>
<evidence type="ECO:0000313" key="2">
    <source>
        <dbReference type="Proteomes" id="UP000887116"/>
    </source>
</evidence>
<protein>
    <submittedName>
        <fullName evidence="1">Uncharacterized protein</fullName>
    </submittedName>
</protein>
<proteinExistence type="predicted"/>
<dbReference type="Proteomes" id="UP000887116">
    <property type="component" value="Unassembled WGS sequence"/>
</dbReference>
<dbReference type="OrthoDB" id="6435553at2759"/>
<name>A0A8X6KF64_TRICU</name>
<dbReference type="AlphaFoldDB" id="A0A8X6KF64"/>
<keyword evidence="2" id="KW-1185">Reference proteome</keyword>
<comment type="caution">
    <text evidence="1">The sequence shown here is derived from an EMBL/GenBank/DDBJ whole genome shotgun (WGS) entry which is preliminary data.</text>
</comment>
<evidence type="ECO:0000313" key="1">
    <source>
        <dbReference type="EMBL" id="GFQ71854.1"/>
    </source>
</evidence>
<dbReference type="EMBL" id="BMAO01001238">
    <property type="protein sequence ID" value="GFQ71854.1"/>
    <property type="molecule type" value="Genomic_DNA"/>
</dbReference>
<gene>
    <name evidence="1" type="primary">NCL1_49061</name>
    <name evidence="1" type="ORF">TNCT_274951</name>
</gene>